<name>A0ABR7IQU1_9CLOT</name>
<dbReference type="RefSeq" id="WP_186996444.1">
    <property type="nucleotide sequence ID" value="NZ_JACOQK010000001.1"/>
</dbReference>
<evidence type="ECO:0000313" key="1">
    <source>
        <dbReference type="EMBL" id="MBC5787519.1"/>
    </source>
</evidence>
<organism evidence="1 2">
    <name type="scientific">Clostridium facile</name>
    <dbReference type="NCBI Taxonomy" id="2763035"/>
    <lineage>
        <taxon>Bacteria</taxon>
        <taxon>Bacillati</taxon>
        <taxon>Bacillota</taxon>
        <taxon>Clostridia</taxon>
        <taxon>Eubacteriales</taxon>
        <taxon>Clostridiaceae</taxon>
        <taxon>Clostridium</taxon>
    </lineage>
</organism>
<accession>A0ABR7IQU1</accession>
<proteinExistence type="predicted"/>
<dbReference type="EMBL" id="JACOQK010000001">
    <property type="protein sequence ID" value="MBC5787519.1"/>
    <property type="molecule type" value="Genomic_DNA"/>
</dbReference>
<sequence>MRILFSVVTVTYHNMVFQLVTNDENAIDRISQSRIARNIRSVLKPHHKLNITSRTYCMGKGKCYHASLWDVSNIQTHLKEVFKRKDLFLVCSCSATISGKTARHRCIPSAISVR</sequence>
<comment type="caution">
    <text evidence="1">The sequence shown here is derived from an EMBL/GenBank/DDBJ whole genome shotgun (WGS) entry which is preliminary data.</text>
</comment>
<reference evidence="1 2" key="1">
    <citation type="submission" date="2020-08" db="EMBL/GenBank/DDBJ databases">
        <title>Genome public.</title>
        <authorList>
            <person name="Liu C."/>
            <person name="Sun Q."/>
        </authorList>
    </citation>
    <scope>NUCLEOTIDE SEQUENCE [LARGE SCALE GENOMIC DNA]</scope>
    <source>
        <strain evidence="1 2">NSJ-27</strain>
    </source>
</reference>
<dbReference type="Proteomes" id="UP000649151">
    <property type="component" value="Unassembled WGS sequence"/>
</dbReference>
<evidence type="ECO:0000313" key="2">
    <source>
        <dbReference type="Proteomes" id="UP000649151"/>
    </source>
</evidence>
<protein>
    <submittedName>
        <fullName evidence="1">Uncharacterized protein</fullName>
    </submittedName>
</protein>
<keyword evidence="2" id="KW-1185">Reference proteome</keyword>
<gene>
    <name evidence="1" type="ORF">H8Z77_05710</name>
</gene>